<evidence type="ECO:0000256" key="4">
    <source>
        <dbReference type="ARBA" id="ARBA00022980"/>
    </source>
</evidence>
<dbReference type="PANTHER" id="PTHR36427:SF3">
    <property type="entry name" value="LARGE RIBOSOMAL SUBUNIT PROTEIN UL1M"/>
    <property type="match status" value="1"/>
</dbReference>
<keyword evidence="5" id="KW-0687">Ribonucleoprotein</keyword>
<reference evidence="9 10" key="1">
    <citation type="journal article" date="2015" name="Nature">
        <title>rRNA introns, odd ribosomes, and small enigmatic genomes across a large radiation of phyla.</title>
        <authorList>
            <person name="Brown C.T."/>
            <person name="Hug L.A."/>
            <person name="Thomas B.C."/>
            <person name="Sharon I."/>
            <person name="Castelle C.J."/>
            <person name="Singh A."/>
            <person name="Wilkins M.J."/>
            <person name="Williams K.H."/>
            <person name="Banfield J.F."/>
        </authorList>
    </citation>
    <scope>NUCLEOTIDE SEQUENCE [LARGE SCALE GENOMIC DNA]</scope>
</reference>
<gene>
    <name evidence="9" type="ORF">UX78_C0011G0017</name>
</gene>
<organism evidence="9 10">
    <name type="scientific">Candidatus Amesbacteria bacterium GW2011_GWA2_47_11</name>
    <dbReference type="NCBI Taxonomy" id="1618357"/>
    <lineage>
        <taxon>Bacteria</taxon>
        <taxon>Candidatus Amesiibacteriota</taxon>
    </lineage>
</organism>
<keyword evidence="4 9" id="KW-0689">Ribosomal protein</keyword>
<dbReference type="GO" id="GO:0006417">
    <property type="term" value="P:regulation of translation"/>
    <property type="evidence" value="ECO:0007669"/>
    <property type="project" value="UniProtKB-KW"/>
</dbReference>
<dbReference type="EMBL" id="LCNM01000011">
    <property type="protein sequence ID" value="KKU56210.1"/>
    <property type="molecule type" value="Genomic_DNA"/>
</dbReference>
<evidence type="ECO:0000256" key="8">
    <source>
        <dbReference type="SAM" id="MobiDB-lite"/>
    </source>
</evidence>
<evidence type="ECO:0000256" key="7">
    <source>
        <dbReference type="ARBA" id="ARBA00035452"/>
    </source>
</evidence>
<dbReference type="Gene3D" id="3.30.190.20">
    <property type="match status" value="1"/>
</dbReference>
<dbReference type="GO" id="GO:1990904">
    <property type="term" value="C:ribonucleoprotein complex"/>
    <property type="evidence" value="ECO:0007669"/>
    <property type="project" value="UniProtKB-KW"/>
</dbReference>
<dbReference type="Pfam" id="PF00687">
    <property type="entry name" value="Ribosomal_L1"/>
    <property type="match status" value="1"/>
</dbReference>
<dbReference type="AlphaFoldDB" id="A0A0G1UET1"/>
<comment type="similarity">
    <text evidence="1">Belongs to the universal ribosomal protein uL1 family.</text>
</comment>
<dbReference type="CDD" id="cd00403">
    <property type="entry name" value="Ribosomal_L1"/>
    <property type="match status" value="1"/>
</dbReference>
<proteinExistence type="inferred from homology"/>
<evidence type="ECO:0000313" key="9">
    <source>
        <dbReference type="EMBL" id="KKU56210.1"/>
    </source>
</evidence>
<dbReference type="SUPFAM" id="SSF56808">
    <property type="entry name" value="Ribosomal protein L1"/>
    <property type="match status" value="1"/>
</dbReference>
<accession>A0A0G1UET1</accession>
<dbReference type="InterPro" id="IPR016095">
    <property type="entry name" value="Ribosomal_uL1_3-a/b-sand"/>
</dbReference>
<dbReference type="Proteomes" id="UP000034607">
    <property type="component" value="Unassembled WGS sequence"/>
</dbReference>
<feature type="compositionally biased region" description="Basic and acidic residues" evidence="8">
    <location>
        <begin position="15"/>
        <end position="25"/>
    </location>
</feature>
<dbReference type="PATRIC" id="fig|1618357.3.peg.586"/>
<name>A0A0G1UET1_9BACT</name>
<sequence>MGKKRITVIGSPEEQDIKSKRATKLEQKKIREGKMTAKAPGLPGGQRIVDTSEESLREYEEIQKRLAATPVPESTDTPITPRRPVRIRSKTYQKAKSQINPDQIYPLPEALKLLRQVSLAKFDGTVELHLTAKNKGIFRTLDLPFSSGKIRRIAVADDKTITNIAAGNIDFDLLLASPDQMPNLVKFAKVLGPRGLMPNPKTGTIVADPATTATKLAAGNSLTLKTEKDAPVIHTIAGKLSQPDAELEANIQAILTTLSPLSKAVLKSTMSPAIKLQL</sequence>
<evidence type="ECO:0000256" key="6">
    <source>
        <dbReference type="ARBA" id="ARBA00035241"/>
    </source>
</evidence>
<dbReference type="InterPro" id="IPR023674">
    <property type="entry name" value="Ribosomal_uL1-like"/>
</dbReference>
<evidence type="ECO:0000256" key="2">
    <source>
        <dbReference type="ARBA" id="ARBA00022491"/>
    </source>
</evidence>
<dbReference type="GO" id="GO:0005840">
    <property type="term" value="C:ribosome"/>
    <property type="evidence" value="ECO:0007669"/>
    <property type="project" value="UniProtKB-KW"/>
</dbReference>
<feature type="region of interest" description="Disordered" evidence="8">
    <location>
        <begin position="1"/>
        <end position="25"/>
    </location>
</feature>
<evidence type="ECO:0000256" key="3">
    <source>
        <dbReference type="ARBA" id="ARBA00022845"/>
    </source>
</evidence>
<dbReference type="InterPro" id="IPR028364">
    <property type="entry name" value="Ribosomal_uL1/biogenesis"/>
</dbReference>
<keyword evidence="2" id="KW-0678">Repressor</keyword>
<keyword evidence="3" id="KW-0810">Translation regulation</keyword>
<protein>
    <recommendedName>
        <fullName evidence="6">Large ribosomal subunit protein uL1</fullName>
    </recommendedName>
    <alternativeName>
        <fullName evidence="7">50S ribosomal protein L1</fullName>
    </alternativeName>
</protein>
<comment type="caution">
    <text evidence="9">The sequence shown here is derived from an EMBL/GenBank/DDBJ whole genome shotgun (WGS) entry which is preliminary data.</text>
</comment>
<evidence type="ECO:0000313" key="10">
    <source>
        <dbReference type="Proteomes" id="UP000034607"/>
    </source>
</evidence>
<evidence type="ECO:0000256" key="5">
    <source>
        <dbReference type="ARBA" id="ARBA00023274"/>
    </source>
</evidence>
<dbReference type="PANTHER" id="PTHR36427">
    <property type="entry name" value="54S RIBOSOMAL PROTEIN L1, MITOCHONDRIAL"/>
    <property type="match status" value="1"/>
</dbReference>
<evidence type="ECO:0000256" key="1">
    <source>
        <dbReference type="ARBA" id="ARBA00010531"/>
    </source>
</evidence>
<dbReference type="Gene3D" id="3.40.50.790">
    <property type="match status" value="1"/>
</dbReference>